<keyword evidence="8 10" id="KW-0472">Membrane</keyword>
<keyword evidence="4" id="KW-0762">Sugar transport</keyword>
<keyword evidence="12" id="KW-1185">Reference proteome</keyword>
<dbReference type="PROSITE" id="PS51108">
    <property type="entry name" value="PTS_EIID"/>
    <property type="match status" value="1"/>
</dbReference>
<reference evidence="11 12" key="1">
    <citation type="submission" date="2016-05" db="EMBL/GenBank/DDBJ databases">
        <title>Draft genome sequence of a porcine commensal Rothia nasimurium.</title>
        <authorList>
            <person name="Gaiser R.A."/>
            <person name="Van Baarlen P."/>
            <person name="Wells J.M."/>
        </authorList>
    </citation>
    <scope>NUCLEOTIDE SEQUENCE [LARGE SCALE GENOMIC DNA]</scope>
    <source>
        <strain evidence="11 12">PT-32</strain>
    </source>
</reference>
<keyword evidence="6 10" id="KW-0812">Transmembrane</keyword>
<dbReference type="AlphaFoldDB" id="A0A1Y1RRD7"/>
<dbReference type="InterPro" id="IPR004704">
    <property type="entry name" value="PTS_IID_man"/>
</dbReference>
<dbReference type="PANTHER" id="PTHR32502">
    <property type="entry name" value="N-ACETYLGALACTOSAMINE PERMEASE II COMPONENT-RELATED"/>
    <property type="match status" value="1"/>
</dbReference>
<sequence length="291" mass="31770">MTNENTQNPPAQGNEKNTAELTQRDYMSTYVRSTFLLGSFNFERMQAIGFAVSMIPAIKRFYTTKEDRAAALSRHLEFFNTQPWMASPIIGVTAAMERQKSRGEEGIDAAAITNVKVGLMGPLAGVGDPIFWGTARPVLAALGASIALSGSILGPLLFFFGLTIIRAVTRWYGFKIGYEKGVAIVSEVGGNTLRRLTQMASIVGLFVMGSLVSKWTSIKVPLELSRYTNQQGEEVVTTVQGILDSLLPGMLALLLTFACMWLLRKKVNAIWIIFGMFAVGILGYWAGILAP</sequence>
<dbReference type="OrthoDB" id="9811533at2"/>
<evidence type="ECO:0000256" key="4">
    <source>
        <dbReference type="ARBA" id="ARBA00022597"/>
    </source>
</evidence>
<dbReference type="InterPro" id="IPR050303">
    <property type="entry name" value="GatZ_KbaZ_carbometab"/>
</dbReference>
<dbReference type="RefSeq" id="WP_083090925.1">
    <property type="nucleotide sequence ID" value="NZ_LXWF01000008.1"/>
</dbReference>
<feature type="transmembrane region" description="Helical" evidence="10">
    <location>
        <begin position="270"/>
        <end position="290"/>
    </location>
</feature>
<evidence type="ECO:0000313" key="12">
    <source>
        <dbReference type="Proteomes" id="UP000192359"/>
    </source>
</evidence>
<feature type="region of interest" description="Disordered" evidence="9">
    <location>
        <begin position="1"/>
        <end position="21"/>
    </location>
</feature>
<evidence type="ECO:0000256" key="1">
    <source>
        <dbReference type="ARBA" id="ARBA00004651"/>
    </source>
</evidence>
<dbReference type="NCBIfam" id="TIGR00828">
    <property type="entry name" value="EIID-AGA"/>
    <property type="match status" value="1"/>
</dbReference>
<proteinExistence type="predicted"/>
<dbReference type="GO" id="GO:0005886">
    <property type="term" value="C:plasma membrane"/>
    <property type="evidence" value="ECO:0007669"/>
    <property type="project" value="UniProtKB-SubCell"/>
</dbReference>
<evidence type="ECO:0000256" key="9">
    <source>
        <dbReference type="SAM" id="MobiDB-lite"/>
    </source>
</evidence>
<dbReference type="EMBL" id="LXWF01000008">
    <property type="protein sequence ID" value="ORC22605.1"/>
    <property type="molecule type" value="Genomic_DNA"/>
</dbReference>
<gene>
    <name evidence="11" type="ORF">A7979_10630</name>
</gene>
<protein>
    <submittedName>
        <fullName evidence="11">PTS mannose transporter subunit IID</fullName>
    </submittedName>
</protein>
<comment type="caution">
    <text evidence="11">The sequence shown here is derived from an EMBL/GenBank/DDBJ whole genome shotgun (WGS) entry which is preliminary data.</text>
</comment>
<feature type="transmembrane region" description="Helical" evidence="10">
    <location>
        <begin position="245"/>
        <end position="263"/>
    </location>
</feature>
<keyword evidence="2" id="KW-0813">Transport</keyword>
<evidence type="ECO:0000313" key="11">
    <source>
        <dbReference type="EMBL" id="ORC22605.1"/>
    </source>
</evidence>
<evidence type="ECO:0000256" key="3">
    <source>
        <dbReference type="ARBA" id="ARBA00022475"/>
    </source>
</evidence>
<feature type="transmembrane region" description="Helical" evidence="10">
    <location>
        <begin position="138"/>
        <end position="165"/>
    </location>
</feature>
<keyword evidence="5" id="KW-0598">Phosphotransferase system</keyword>
<keyword evidence="3" id="KW-1003">Cell membrane</keyword>
<evidence type="ECO:0000256" key="5">
    <source>
        <dbReference type="ARBA" id="ARBA00022683"/>
    </source>
</evidence>
<dbReference type="Proteomes" id="UP000192359">
    <property type="component" value="Unassembled WGS sequence"/>
</dbReference>
<organism evidence="11 12">
    <name type="scientific">Rothia nasimurium</name>
    <dbReference type="NCBI Taxonomy" id="85336"/>
    <lineage>
        <taxon>Bacteria</taxon>
        <taxon>Bacillati</taxon>
        <taxon>Actinomycetota</taxon>
        <taxon>Actinomycetes</taxon>
        <taxon>Micrococcales</taxon>
        <taxon>Micrococcaceae</taxon>
        <taxon>Rothia</taxon>
    </lineage>
</organism>
<evidence type="ECO:0000256" key="2">
    <source>
        <dbReference type="ARBA" id="ARBA00022448"/>
    </source>
</evidence>
<dbReference type="GO" id="GO:0009401">
    <property type="term" value="P:phosphoenolpyruvate-dependent sugar phosphotransferase system"/>
    <property type="evidence" value="ECO:0007669"/>
    <property type="project" value="UniProtKB-KW"/>
</dbReference>
<evidence type="ECO:0000256" key="7">
    <source>
        <dbReference type="ARBA" id="ARBA00022989"/>
    </source>
</evidence>
<keyword evidence="7 10" id="KW-1133">Transmembrane helix</keyword>
<evidence type="ECO:0000256" key="6">
    <source>
        <dbReference type="ARBA" id="ARBA00022692"/>
    </source>
</evidence>
<dbReference type="PANTHER" id="PTHR32502:SF5">
    <property type="entry name" value="N-ACETYLGALACTOSAMINE PERMEASE IID COMPONENT-RELATED"/>
    <property type="match status" value="1"/>
</dbReference>
<evidence type="ECO:0000256" key="8">
    <source>
        <dbReference type="ARBA" id="ARBA00023136"/>
    </source>
</evidence>
<evidence type="ECO:0000256" key="10">
    <source>
        <dbReference type="SAM" id="Phobius"/>
    </source>
</evidence>
<comment type="subcellular location">
    <subcellularLocation>
        <location evidence="1">Cell membrane</location>
        <topology evidence="1">Multi-pass membrane protein</topology>
    </subcellularLocation>
</comment>
<name>A0A1Y1RRD7_9MICC</name>
<dbReference type="Pfam" id="PF03613">
    <property type="entry name" value="EIID-AGA"/>
    <property type="match status" value="1"/>
</dbReference>
<accession>A0A1Y1RRD7</accession>
<dbReference type="NCBIfam" id="NF008315">
    <property type="entry name" value="PRK11103.1"/>
    <property type="match status" value="1"/>
</dbReference>
<feature type="transmembrane region" description="Helical" evidence="10">
    <location>
        <begin position="199"/>
        <end position="218"/>
    </location>
</feature>